<feature type="binding site" evidence="16">
    <location>
        <position position="182"/>
    </location>
    <ligand>
        <name>S-adenosyl-L-methionine</name>
        <dbReference type="ChEBI" id="CHEBI:59789"/>
        <label>2</label>
    </ligand>
</feature>
<dbReference type="AlphaFoldDB" id="A0A1V3KLR4"/>
<dbReference type="InterPro" id="IPR010723">
    <property type="entry name" value="HemN_C"/>
</dbReference>
<dbReference type="InterPro" id="IPR013785">
    <property type="entry name" value="Aldolase_TIM"/>
</dbReference>
<dbReference type="InterPro" id="IPR034505">
    <property type="entry name" value="Coproporphyrinogen-III_oxidase"/>
</dbReference>
<dbReference type="PIRSF" id="PIRSF000167">
    <property type="entry name" value="HemN"/>
    <property type="match status" value="1"/>
</dbReference>
<dbReference type="GO" id="GO:0046872">
    <property type="term" value="F:metal ion binding"/>
    <property type="evidence" value="ECO:0007669"/>
    <property type="project" value="UniProtKB-KW"/>
</dbReference>
<comment type="cofactor">
    <cofactor evidence="15 17">
        <name>[4Fe-4S] cluster</name>
        <dbReference type="ChEBI" id="CHEBI:49883"/>
    </cofactor>
    <text evidence="15 17">Binds 1 [4Fe-4S] cluster. The cluster is coordinated with 3 cysteines and an exchangeable S-adenosyl-L-methionine.</text>
</comment>
<dbReference type="Pfam" id="PF04055">
    <property type="entry name" value="Radical_SAM"/>
    <property type="match status" value="1"/>
</dbReference>
<gene>
    <name evidence="19" type="ORF">BKG96_05285</name>
</gene>
<dbReference type="InterPro" id="IPR007197">
    <property type="entry name" value="rSAM"/>
</dbReference>
<feature type="binding site" evidence="16">
    <location>
        <position position="54"/>
    </location>
    <ligand>
        <name>S-adenosyl-L-methionine</name>
        <dbReference type="ChEBI" id="CHEBI:59789"/>
        <label>1</label>
    </ligand>
</feature>
<evidence type="ECO:0000256" key="15">
    <source>
        <dbReference type="PIRNR" id="PIRNR000167"/>
    </source>
</evidence>
<feature type="binding site" evidence="16">
    <location>
        <begin position="66"/>
        <end position="68"/>
    </location>
    <ligand>
        <name>S-adenosyl-L-methionine</name>
        <dbReference type="ChEBI" id="CHEBI:59789"/>
        <label>2</label>
    </ligand>
</feature>
<dbReference type="FunFam" id="1.10.10.920:FF:000001">
    <property type="entry name" value="Coproporphyrinogen-III oxidase"/>
    <property type="match status" value="1"/>
</dbReference>
<evidence type="ECO:0000256" key="9">
    <source>
        <dbReference type="ARBA" id="ARBA00023002"/>
    </source>
</evidence>
<dbReference type="RefSeq" id="WP_077586628.1">
    <property type="nucleotide sequence ID" value="NZ_MLAE01000022.1"/>
</dbReference>
<dbReference type="SFLD" id="SFLDG01065">
    <property type="entry name" value="anaerobic_coproporphyrinogen-I"/>
    <property type="match status" value="1"/>
</dbReference>
<feature type="binding site" evidence="16">
    <location>
        <position position="143"/>
    </location>
    <ligand>
        <name>S-adenosyl-L-methionine</name>
        <dbReference type="ChEBI" id="CHEBI:59789"/>
        <label>1</label>
    </ligand>
</feature>
<comment type="catalytic activity">
    <reaction evidence="14 15">
        <text>coproporphyrinogen III + 2 S-adenosyl-L-methionine = protoporphyrinogen IX + 2 5'-deoxyadenosine + 2 L-methionine + 2 CO2</text>
        <dbReference type="Rhea" id="RHEA:15425"/>
        <dbReference type="ChEBI" id="CHEBI:16526"/>
        <dbReference type="ChEBI" id="CHEBI:17319"/>
        <dbReference type="ChEBI" id="CHEBI:57307"/>
        <dbReference type="ChEBI" id="CHEBI:57309"/>
        <dbReference type="ChEBI" id="CHEBI:57844"/>
        <dbReference type="ChEBI" id="CHEBI:59789"/>
        <dbReference type="EC" id="1.3.98.3"/>
    </reaction>
</comment>
<dbReference type="SFLD" id="SFLDF00277">
    <property type="entry name" value="oxygen-independent_coproporphy"/>
    <property type="match status" value="1"/>
</dbReference>
<evidence type="ECO:0000256" key="5">
    <source>
        <dbReference type="ARBA" id="ARBA00022485"/>
    </source>
</evidence>
<reference evidence="20" key="1">
    <citation type="submission" date="2016-10" db="EMBL/GenBank/DDBJ databases">
        <title>Rodentibacter gen. nov. and new species.</title>
        <authorList>
            <person name="Christensen H."/>
        </authorList>
    </citation>
    <scope>NUCLEOTIDE SEQUENCE [LARGE SCALE GENOMIC DNA]</scope>
    <source>
        <strain evidence="20">Ppn152</strain>
    </source>
</reference>
<dbReference type="PANTHER" id="PTHR13932:SF6">
    <property type="entry name" value="OXYGEN-INDEPENDENT COPROPORPHYRINOGEN III OXIDASE"/>
    <property type="match status" value="1"/>
</dbReference>
<evidence type="ECO:0000256" key="7">
    <source>
        <dbReference type="ARBA" id="ARBA00022691"/>
    </source>
</evidence>
<feature type="binding site" evidence="16">
    <location>
        <position position="207"/>
    </location>
    <ligand>
        <name>S-adenosyl-L-methionine</name>
        <dbReference type="ChEBI" id="CHEBI:59789"/>
        <label>2</label>
    </ligand>
</feature>
<dbReference type="SMART" id="SM00729">
    <property type="entry name" value="Elp3"/>
    <property type="match status" value="1"/>
</dbReference>
<feature type="binding site" evidence="16">
    <location>
        <position position="241"/>
    </location>
    <ligand>
        <name>S-adenosyl-L-methionine</name>
        <dbReference type="ChEBI" id="CHEBI:59789"/>
        <label>2</label>
    </ligand>
</feature>
<dbReference type="FunFam" id="3.80.30.20:FF:000012">
    <property type="entry name" value="Coproporphyrinogen-III oxidase"/>
    <property type="match status" value="1"/>
</dbReference>
<organism evidence="19 20">
    <name type="scientific">Rodentibacter caecimuris</name>
    <dbReference type="NCBI Taxonomy" id="1796644"/>
    <lineage>
        <taxon>Bacteria</taxon>
        <taxon>Pseudomonadati</taxon>
        <taxon>Pseudomonadota</taxon>
        <taxon>Gammaproteobacteria</taxon>
        <taxon>Pasteurellales</taxon>
        <taxon>Pasteurellaceae</taxon>
        <taxon>Rodentibacter</taxon>
    </lineage>
</organism>
<comment type="subunit">
    <text evidence="4">Monomer.</text>
</comment>
<dbReference type="NCBIfam" id="TIGR00538">
    <property type="entry name" value="hemN"/>
    <property type="match status" value="1"/>
</dbReference>
<comment type="pathway">
    <text evidence="2 15">Porphyrin-containing compound metabolism; protoporphyrin-IX biosynthesis; protoporphyrinogen-IX from coproporphyrinogen-III (AdoMet route): step 1/1.</text>
</comment>
<dbReference type="InterPro" id="IPR058240">
    <property type="entry name" value="rSAM_sf"/>
</dbReference>
<keyword evidence="9 15" id="KW-0560">Oxidoreductase</keyword>
<keyword evidence="11 15" id="KW-0411">Iron-sulfur</keyword>
<comment type="function">
    <text evidence="13">Involved in the heme biosynthesis. Catalyzes the anaerobic oxidative decarboxylation of propionate groups of rings A and B of coproporphyrinogen III to yield the vinyl groups in protoporphyrinogen IX.</text>
</comment>
<dbReference type="InterPro" id="IPR004558">
    <property type="entry name" value="Coprogen_oxidase_HemN"/>
</dbReference>
<evidence type="ECO:0000313" key="20">
    <source>
        <dbReference type="Proteomes" id="UP000189114"/>
    </source>
</evidence>
<keyword evidence="5 15" id="KW-0004">4Fe-4S</keyword>
<protein>
    <recommendedName>
        <fullName evidence="15">Coproporphyrinogen-III oxidase</fullName>
        <ecNumber evidence="15">1.3.98.3</ecNumber>
    </recommendedName>
</protein>
<evidence type="ECO:0000256" key="11">
    <source>
        <dbReference type="ARBA" id="ARBA00023014"/>
    </source>
</evidence>
<feature type="binding site" evidence="16">
    <location>
        <begin position="111"/>
        <end position="112"/>
    </location>
    <ligand>
        <name>S-adenosyl-L-methionine</name>
        <dbReference type="ChEBI" id="CHEBI:59789"/>
        <label>2</label>
    </ligand>
</feature>
<dbReference type="PANTHER" id="PTHR13932">
    <property type="entry name" value="COPROPORPHYRINIGEN III OXIDASE"/>
    <property type="match status" value="1"/>
</dbReference>
<dbReference type="UniPathway" id="UPA00251">
    <property type="reaction ID" value="UER00323"/>
</dbReference>
<dbReference type="EC" id="1.3.98.3" evidence="15"/>
<dbReference type="CDD" id="cd01335">
    <property type="entry name" value="Radical_SAM"/>
    <property type="match status" value="1"/>
</dbReference>
<evidence type="ECO:0000256" key="1">
    <source>
        <dbReference type="ARBA" id="ARBA00004496"/>
    </source>
</evidence>
<dbReference type="EMBL" id="MLAE01000022">
    <property type="protein sequence ID" value="OOF78589.1"/>
    <property type="molecule type" value="Genomic_DNA"/>
</dbReference>
<name>A0A1V3KLR4_9PAST</name>
<dbReference type="GO" id="GO:0006782">
    <property type="term" value="P:protoporphyrinogen IX biosynthetic process"/>
    <property type="evidence" value="ECO:0007669"/>
    <property type="project" value="UniProtKB-UniPathway"/>
</dbReference>
<dbReference type="SUPFAM" id="SSF102114">
    <property type="entry name" value="Radical SAM enzymes"/>
    <property type="match status" value="1"/>
</dbReference>
<feature type="binding site" evidence="16">
    <location>
        <position position="170"/>
    </location>
    <ligand>
        <name>S-adenosyl-L-methionine</name>
        <dbReference type="ChEBI" id="CHEBI:59789"/>
        <label>2</label>
    </ligand>
</feature>
<evidence type="ECO:0000256" key="13">
    <source>
        <dbReference type="ARBA" id="ARBA00024295"/>
    </source>
</evidence>
<feature type="binding site" evidence="17">
    <location>
        <position position="60"/>
    </location>
    <ligand>
        <name>[4Fe-4S] cluster</name>
        <dbReference type="ChEBI" id="CHEBI:49883"/>
        <note>4Fe-4S-S-AdoMet</note>
    </ligand>
</feature>
<keyword evidence="12 15" id="KW-0627">Porphyrin biosynthesis</keyword>
<evidence type="ECO:0000256" key="10">
    <source>
        <dbReference type="ARBA" id="ARBA00023004"/>
    </source>
</evidence>
<comment type="caution">
    <text evidence="19">The sequence shown here is derived from an EMBL/GenBank/DDBJ whole genome shotgun (WGS) entry which is preliminary data.</text>
</comment>
<evidence type="ECO:0000256" key="8">
    <source>
        <dbReference type="ARBA" id="ARBA00022723"/>
    </source>
</evidence>
<evidence type="ECO:0000256" key="2">
    <source>
        <dbReference type="ARBA" id="ARBA00004785"/>
    </source>
</evidence>
<evidence type="ECO:0000256" key="12">
    <source>
        <dbReference type="ARBA" id="ARBA00023244"/>
    </source>
</evidence>
<evidence type="ECO:0000313" key="19">
    <source>
        <dbReference type="EMBL" id="OOF78589.1"/>
    </source>
</evidence>
<keyword evidence="10 15" id="KW-0408">Iron</keyword>
<evidence type="ECO:0000256" key="14">
    <source>
        <dbReference type="ARBA" id="ARBA00048321"/>
    </source>
</evidence>
<dbReference type="GO" id="GO:0005737">
    <property type="term" value="C:cytoplasm"/>
    <property type="evidence" value="ECO:0007669"/>
    <property type="project" value="UniProtKB-SubCell"/>
</dbReference>
<comment type="similarity">
    <text evidence="3 15">Belongs to the anaerobic coproporphyrinogen-III oxidase family.</text>
</comment>
<dbReference type="Gene3D" id="3.20.20.70">
    <property type="entry name" value="Aldolase class I"/>
    <property type="match status" value="1"/>
</dbReference>
<sequence length="455" mass="52619">MSEIIWDDKLIQKYNQSGPRYTSYPTALEFHENYTNQDFIRAAERYPDRPLSLYVHIPFCHQLCYFCACNKVITRHQHKADTYLDYLEKEIIARAQLFKHRVVTQIHWGGGTPTYLSEAQSARLMEMLKTHFTIADNAEISIEMDPRRIELSMLDHLRAIGFNRMSMGVQDFNKEVQKAVNREQDENFIAALLERARELGFQSTNLDLIYGLPLQNVESFMFTLKKVIELNPDRLSIFNYAHLPSRVAGQAKIKEEQLPKPETKLTILQKTIETLGDAGYQFIGMDHFAKPYDELAIAQEKGILHRNFQGYTTQEECDLLGLGVSSISLLGDTYAQNEKDLKAYYALVEENGHALHKGLALTKEDCLRRDVIKQLICNFKLDFEPIEREYNICFTAHFAEDLMLLQPLIEDELISLTEQGLKVSPKGRLLIRNICLCFDTYSRVAAKRQQFSRII</sequence>
<keyword evidence="6 15" id="KW-0963">Cytoplasm</keyword>
<comment type="subcellular location">
    <subcellularLocation>
        <location evidence="1 15">Cytoplasm</location>
    </subcellularLocation>
</comment>
<feature type="binding site" evidence="16">
    <location>
        <position position="110"/>
    </location>
    <ligand>
        <name>S-adenosyl-L-methionine</name>
        <dbReference type="ChEBI" id="CHEBI:59789"/>
        <label>1</label>
    </ligand>
</feature>
<evidence type="ECO:0000256" key="6">
    <source>
        <dbReference type="ARBA" id="ARBA00022490"/>
    </source>
</evidence>
<dbReference type="GO" id="GO:0051989">
    <property type="term" value="F:coproporphyrinogen dehydrogenase activity"/>
    <property type="evidence" value="ECO:0007669"/>
    <property type="project" value="UniProtKB-EC"/>
</dbReference>
<feature type="binding site" evidence="17">
    <location>
        <position position="64"/>
    </location>
    <ligand>
        <name>[4Fe-4S] cluster</name>
        <dbReference type="ChEBI" id="CHEBI:49883"/>
        <note>4Fe-4S-S-AdoMet</note>
    </ligand>
</feature>
<dbReference type="Pfam" id="PF06969">
    <property type="entry name" value="HemN_C"/>
    <property type="match status" value="1"/>
</dbReference>
<dbReference type="GO" id="GO:0051539">
    <property type="term" value="F:4 iron, 4 sulfur cluster binding"/>
    <property type="evidence" value="ECO:0007669"/>
    <property type="project" value="UniProtKB-KW"/>
</dbReference>
<accession>A0A1V3KLR4</accession>
<dbReference type="PROSITE" id="PS51918">
    <property type="entry name" value="RADICAL_SAM"/>
    <property type="match status" value="1"/>
</dbReference>
<dbReference type="GO" id="GO:0004109">
    <property type="term" value="F:coproporphyrinogen oxidase activity"/>
    <property type="evidence" value="ECO:0007669"/>
    <property type="project" value="InterPro"/>
</dbReference>
<dbReference type="InterPro" id="IPR006638">
    <property type="entry name" value="Elp3/MiaA/NifB-like_rSAM"/>
</dbReference>
<dbReference type="Gene3D" id="1.10.10.920">
    <property type="match status" value="1"/>
</dbReference>
<keyword evidence="8 15" id="KW-0479">Metal-binding</keyword>
<proteinExistence type="inferred from homology"/>
<dbReference type="Proteomes" id="UP000189114">
    <property type="component" value="Unassembled WGS sequence"/>
</dbReference>
<feature type="binding site" evidence="16">
    <location>
        <position position="327"/>
    </location>
    <ligand>
        <name>S-adenosyl-L-methionine</name>
        <dbReference type="ChEBI" id="CHEBI:59789"/>
        <label>1</label>
    </ligand>
</feature>
<evidence type="ECO:0000256" key="17">
    <source>
        <dbReference type="PIRSR" id="PIRSR000167-2"/>
    </source>
</evidence>
<feature type="binding site" evidence="17">
    <location>
        <position position="67"/>
    </location>
    <ligand>
        <name>[4Fe-4S] cluster</name>
        <dbReference type="ChEBI" id="CHEBI:49883"/>
        <note>4Fe-4S-S-AdoMet</note>
    </ligand>
</feature>
<evidence type="ECO:0000256" key="16">
    <source>
        <dbReference type="PIRSR" id="PIRSR000167-1"/>
    </source>
</evidence>
<evidence type="ECO:0000259" key="18">
    <source>
        <dbReference type="PROSITE" id="PS51918"/>
    </source>
</evidence>
<dbReference type="SFLD" id="SFLDS00029">
    <property type="entry name" value="Radical_SAM"/>
    <property type="match status" value="1"/>
</dbReference>
<evidence type="ECO:0000256" key="4">
    <source>
        <dbReference type="ARBA" id="ARBA00011245"/>
    </source>
</evidence>
<evidence type="ECO:0000256" key="3">
    <source>
        <dbReference type="ARBA" id="ARBA00005493"/>
    </source>
</evidence>
<feature type="domain" description="Radical SAM core" evidence="18">
    <location>
        <begin position="45"/>
        <end position="278"/>
    </location>
</feature>
<keyword evidence="7 15" id="KW-0949">S-adenosyl-L-methionine</keyword>